<gene>
    <name evidence="3" type="ORF">pdam_00024508</name>
</gene>
<feature type="domain" description="Myb/SANT-like DNA-binding" evidence="2">
    <location>
        <begin position="92"/>
        <end position="182"/>
    </location>
</feature>
<evidence type="ECO:0000259" key="2">
    <source>
        <dbReference type="Pfam" id="PF13837"/>
    </source>
</evidence>
<comment type="caution">
    <text evidence="3">The sequence shown here is derived from an EMBL/GenBank/DDBJ whole genome shotgun (WGS) entry which is preliminary data.</text>
</comment>
<feature type="region of interest" description="Disordered" evidence="1">
    <location>
        <begin position="60"/>
        <end position="90"/>
    </location>
</feature>
<dbReference type="Gene3D" id="1.10.10.60">
    <property type="entry name" value="Homeodomain-like"/>
    <property type="match status" value="1"/>
</dbReference>
<evidence type="ECO:0000256" key="1">
    <source>
        <dbReference type="SAM" id="MobiDB-lite"/>
    </source>
</evidence>
<dbReference type="Pfam" id="PF13837">
    <property type="entry name" value="Myb_DNA-bind_4"/>
    <property type="match status" value="1"/>
</dbReference>
<evidence type="ECO:0000313" key="3">
    <source>
        <dbReference type="EMBL" id="RMX37803.1"/>
    </source>
</evidence>
<feature type="compositionally biased region" description="Basic residues" evidence="1">
    <location>
        <begin position="238"/>
        <end position="253"/>
    </location>
</feature>
<accession>A0A3M6T8Y4</accession>
<name>A0A3M6T8Y4_POCDA</name>
<dbReference type="AlphaFoldDB" id="A0A3M6T8Y4"/>
<dbReference type="PANTHER" id="PTHR31307">
    <property type="entry name" value="TRIHELIX TRANSCRIPTION FACTOR ASIL2"/>
    <property type="match status" value="1"/>
</dbReference>
<evidence type="ECO:0000313" key="4">
    <source>
        <dbReference type="Proteomes" id="UP000275408"/>
    </source>
</evidence>
<feature type="region of interest" description="Disordered" evidence="1">
    <location>
        <begin position="204"/>
        <end position="268"/>
    </location>
</feature>
<dbReference type="Proteomes" id="UP000275408">
    <property type="component" value="Unassembled WGS sequence"/>
</dbReference>
<organism evidence="3 4">
    <name type="scientific">Pocillopora damicornis</name>
    <name type="common">Cauliflower coral</name>
    <name type="synonym">Millepora damicornis</name>
    <dbReference type="NCBI Taxonomy" id="46731"/>
    <lineage>
        <taxon>Eukaryota</taxon>
        <taxon>Metazoa</taxon>
        <taxon>Cnidaria</taxon>
        <taxon>Anthozoa</taxon>
        <taxon>Hexacorallia</taxon>
        <taxon>Scleractinia</taxon>
        <taxon>Astrocoeniina</taxon>
        <taxon>Pocilloporidae</taxon>
        <taxon>Pocillopora</taxon>
    </lineage>
</organism>
<dbReference type="InterPro" id="IPR044823">
    <property type="entry name" value="ASIL1/2-like"/>
</dbReference>
<dbReference type="PANTHER" id="PTHR31307:SF4">
    <property type="entry name" value="TRIHELIX TRANSCRIPTION FACTOR ASIL2"/>
    <property type="match status" value="1"/>
</dbReference>
<keyword evidence="4" id="KW-1185">Reference proteome</keyword>
<dbReference type="OrthoDB" id="5979004at2759"/>
<sequence length="316" mass="35498">MADEFTRNTFPFRFTIPPASLDPSVPRPGPYLFHGGGMQNPHYLLLCTNAVQFMSATSLHSTSSTPASSTSSGESSENSPTEGSVNRNRCPNWSDAETRFLLEIWRDSFPISRRRNSGAWDIIAKKLNNILKEQKISSFRTGGQCKARIKYLQDEYKRVKDHNSRSRNDRETFEYFEEIDEVLGCKPNITPKCVLECGLAADDTSAKTGDGKDSPNAGPSIHESDEDQLEMEFEKSLKPGHKRAKASKGKKPAANKSKATSSAETGDLVEFLEKSQTKDHEFFERLAEREAERELKSQKLMFDAVRDIARIFKADT</sequence>
<reference evidence="3 4" key="1">
    <citation type="journal article" date="2018" name="Sci. Rep.">
        <title>Comparative analysis of the Pocillopora damicornis genome highlights role of immune system in coral evolution.</title>
        <authorList>
            <person name="Cunning R."/>
            <person name="Bay R.A."/>
            <person name="Gillette P."/>
            <person name="Baker A.C."/>
            <person name="Traylor-Knowles N."/>
        </authorList>
    </citation>
    <scope>NUCLEOTIDE SEQUENCE [LARGE SCALE GENOMIC DNA]</scope>
    <source>
        <strain evidence="3">RSMAS</strain>
        <tissue evidence="3">Whole animal</tissue>
    </source>
</reference>
<dbReference type="InterPro" id="IPR044822">
    <property type="entry name" value="Myb_DNA-bind_4"/>
</dbReference>
<proteinExistence type="predicted"/>
<dbReference type="EMBL" id="RCHS01004078">
    <property type="protein sequence ID" value="RMX37803.1"/>
    <property type="molecule type" value="Genomic_DNA"/>
</dbReference>
<feature type="compositionally biased region" description="Low complexity" evidence="1">
    <location>
        <begin position="60"/>
        <end position="84"/>
    </location>
</feature>
<protein>
    <recommendedName>
        <fullName evidence="2">Myb/SANT-like DNA-binding domain-containing protein</fullName>
    </recommendedName>
</protein>